<dbReference type="InterPro" id="IPR003370">
    <property type="entry name" value="Chromate_transpt"/>
</dbReference>
<sequence>MLLSDPTDRSDPPRFPSRLREVTVTYFPLGYITFGGPNAHVALLHELLVVRKGWVDDGTFSEIFNPVRTSFRICRWVSTSDVEILAVEMDCNLFIFFWFVFGGFFFLREGLSSRCILTIVTRSLRSLSLLISIPRSRLHRYDELGDRPLFHNSHMGTANRARTSPPRYSGRTLARDNRGVRPCDQGATSGVCGGGSVLRRAVAVSSADGVWGSASFALIRLRQAAAKHEEREGEAEAVVNGEELTEMEAEVGEEQAISEEPAQNSAATESQLRRRAGENGNNVIDEEKAEDLFLVWVILLVLSVVGRAYLKLRPLQILSIFYVVGSIIFGGGPVVIPPLRGYTVGPGWFIEREFLVILALIQFIPGPNFNFSGYLGALALRAGALLAYFGIFLPGLLLKNAAIPHWQLVRSKPFMRKVFRGVPSGSRSVAVDAWTQITEAVPEG</sequence>
<name>A0A433DIP1_9FUNG</name>
<comment type="similarity">
    <text evidence="2">Belongs to the chromate ion transporter (CHR) (TC 2.A.51) family.</text>
</comment>
<evidence type="ECO:0000256" key="6">
    <source>
        <dbReference type="ARBA" id="ARBA00023136"/>
    </source>
</evidence>
<evidence type="ECO:0000256" key="2">
    <source>
        <dbReference type="ARBA" id="ARBA00005262"/>
    </source>
</evidence>
<keyword evidence="5 8" id="KW-1133">Transmembrane helix</keyword>
<gene>
    <name evidence="9" type="ORF">BC936DRAFT_137902</name>
</gene>
<accession>A0A433DIP1</accession>
<protein>
    <submittedName>
        <fullName evidence="9">Chromate transporter-domain-containing protein</fullName>
    </submittedName>
</protein>
<dbReference type="OrthoDB" id="2160638at2759"/>
<proteinExistence type="inferred from homology"/>
<keyword evidence="10" id="KW-1185">Reference proteome</keyword>
<dbReference type="PANTHER" id="PTHR33567">
    <property type="entry name" value="CHROMATE ION TRANSPORTER (EUROFUNG)"/>
    <property type="match status" value="1"/>
</dbReference>
<feature type="compositionally biased region" description="Polar residues" evidence="7">
    <location>
        <begin position="261"/>
        <end position="270"/>
    </location>
</feature>
<comment type="caution">
    <text evidence="9">The sequence shown here is derived from an EMBL/GenBank/DDBJ whole genome shotgun (WGS) entry which is preliminary data.</text>
</comment>
<evidence type="ECO:0000256" key="5">
    <source>
        <dbReference type="ARBA" id="ARBA00022989"/>
    </source>
</evidence>
<evidence type="ECO:0000313" key="9">
    <source>
        <dbReference type="EMBL" id="RUP50732.1"/>
    </source>
</evidence>
<comment type="subcellular location">
    <subcellularLocation>
        <location evidence="1">Cell membrane</location>
        <topology evidence="1">Multi-pass membrane protein</topology>
    </subcellularLocation>
</comment>
<evidence type="ECO:0000256" key="8">
    <source>
        <dbReference type="SAM" id="Phobius"/>
    </source>
</evidence>
<organism evidence="9 10">
    <name type="scientific">Jimgerdemannia flammicorona</name>
    <dbReference type="NCBI Taxonomy" id="994334"/>
    <lineage>
        <taxon>Eukaryota</taxon>
        <taxon>Fungi</taxon>
        <taxon>Fungi incertae sedis</taxon>
        <taxon>Mucoromycota</taxon>
        <taxon>Mucoromycotina</taxon>
        <taxon>Endogonomycetes</taxon>
        <taxon>Endogonales</taxon>
        <taxon>Endogonaceae</taxon>
        <taxon>Jimgerdemannia</taxon>
    </lineage>
</organism>
<dbReference type="Proteomes" id="UP000268093">
    <property type="component" value="Unassembled WGS sequence"/>
</dbReference>
<dbReference type="AlphaFoldDB" id="A0A433DIP1"/>
<keyword evidence="3" id="KW-1003">Cell membrane</keyword>
<dbReference type="PANTHER" id="PTHR33567:SF3">
    <property type="entry name" value="CHROMATE ION TRANSPORTER (EUROFUNG)"/>
    <property type="match status" value="1"/>
</dbReference>
<dbReference type="GO" id="GO:0005886">
    <property type="term" value="C:plasma membrane"/>
    <property type="evidence" value="ECO:0007669"/>
    <property type="project" value="UniProtKB-SubCell"/>
</dbReference>
<keyword evidence="4 8" id="KW-0812">Transmembrane</keyword>
<feature type="region of interest" description="Disordered" evidence="7">
    <location>
        <begin position="250"/>
        <end position="272"/>
    </location>
</feature>
<feature type="transmembrane region" description="Helical" evidence="8">
    <location>
        <begin position="292"/>
        <end position="310"/>
    </location>
</feature>
<evidence type="ECO:0000313" key="10">
    <source>
        <dbReference type="Proteomes" id="UP000268093"/>
    </source>
</evidence>
<evidence type="ECO:0000256" key="3">
    <source>
        <dbReference type="ARBA" id="ARBA00022475"/>
    </source>
</evidence>
<keyword evidence="6 8" id="KW-0472">Membrane</keyword>
<dbReference type="EMBL" id="RBNI01001212">
    <property type="protein sequence ID" value="RUP50732.1"/>
    <property type="molecule type" value="Genomic_DNA"/>
</dbReference>
<evidence type="ECO:0000256" key="1">
    <source>
        <dbReference type="ARBA" id="ARBA00004651"/>
    </source>
</evidence>
<evidence type="ECO:0000256" key="7">
    <source>
        <dbReference type="SAM" id="MobiDB-lite"/>
    </source>
</evidence>
<feature type="transmembrane region" description="Helical" evidence="8">
    <location>
        <begin position="316"/>
        <end position="336"/>
    </location>
</feature>
<dbReference type="GO" id="GO:0015109">
    <property type="term" value="F:chromate transmembrane transporter activity"/>
    <property type="evidence" value="ECO:0007669"/>
    <property type="project" value="InterPro"/>
</dbReference>
<dbReference type="Pfam" id="PF02417">
    <property type="entry name" value="Chromate_transp"/>
    <property type="match status" value="2"/>
</dbReference>
<feature type="transmembrane region" description="Helical" evidence="8">
    <location>
        <begin position="348"/>
        <end position="365"/>
    </location>
</feature>
<feature type="transmembrane region" description="Helical" evidence="8">
    <location>
        <begin position="371"/>
        <end position="398"/>
    </location>
</feature>
<evidence type="ECO:0000256" key="4">
    <source>
        <dbReference type="ARBA" id="ARBA00022692"/>
    </source>
</evidence>
<reference evidence="9 10" key="1">
    <citation type="journal article" date="2018" name="New Phytol.">
        <title>Phylogenomics of Endogonaceae and evolution of mycorrhizas within Mucoromycota.</title>
        <authorList>
            <person name="Chang Y."/>
            <person name="Desiro A."/>
            <person name="Na H."/>
            <person name="Sandor L."/>
            <person name="Lipzen A."/>
            <person name="Clum A."/>
            <person name="Barry K."/>
            <person name="Grigoriev I.V."/>
            <person name="Martin F.M."/>
            <person name="Stajich J.E."/>
            <person name="Smith M.E."/>
            <person name="Bonito G."/>
            <person name="Spatafora J.W."/>
        </authorList>
    </citation>
    <scope>NUCLEOTIDE SEQUENCE [LARGE SCALE GENOMIC DNA]</scope>
    <source>
        <strain evidence="9 10">GMNB39</strain>
    </source>
</reference>